<dbReference type="InterPro" id="IPR002575">
    <property type="entry name" value="Aminoglycoside_PTrfase"/>
</dbReference>
<dbReference type="OMA" id="CEHDSSQ"/>
<dbReference type="Pfam" id="PF01636">
    <property type="entry name" value="APH"/>
    <property type="match status" value="1"/>
</dbReference>
<dbReference type="SUPFAM" id="SSF56112">
    <property type="entry name" value="Protein kinase-like (PK-like)"/>
    <property type="match status" value="1"/>
</dbReference>
<sequence>MAGQETPYPKRTKGVRLVKKDAKGVRFNETDRLNERYVKFRPTELQRIAGEAVQQDYCPDITKFAEGGFNKVFLLRAKNGREVIARIPTPIAGPSHHTTASEVATMNFLRSVLKLPVPEVLAYSTTSNNPIGAEYILMERVKGESLSSRWLSLTTDETKDIMTQIAVMERKIFEFHFPAYGSLYHKKDLDGETQIPIVEDFCIGPVSARQFWHGERSKTEIDRGPWLSTEDCVTSAARREMAVIQHHAKAQPRQTFLLPTNHDILPSEHTSLLSRFLQVAPHIIRPGSYSVPTLRHPDLSLSNILLAPGSTKIISIIDWQDAVIFPRFMQVGYPAFCEHDSSQPQSMHIPSLPDDFDKMGIEQQRQCRAVFRFEEANLYYTAATGIHNEEHMDLLRLPYLGMRQYLLRQTGYPWDADVINLRAALVGITTPSVWSSISSAACPVVFSDEEREAAMVESQEWNESEQLLSRVREHLDIDLEGGTEPDNFERAVEGNRKFRTQVTFTTPSPQKWVLEEKLTEDFQRVTKRQLELGGGPSFAVFKYLCHSATDSSKKAFIRIYFQIPNPGTEYQLPQLRQQQAAPPREHLELQALQDLRKQHCTVVPALLAYKEGKQGKDGLVPDGYITHIVWEMVNGKPLDADQFWRPESARLREAVRTKFRDIWEELKRCGWYPGLPLLQNIIYDESTGDMHIAGFRDADRFDPGEEFSDMTFVLWRLTRPPRKSGWEKDPTKWAW</sequence>
<name>A0A0A2KCI3_PENIT</name>
<dbReference type="CDD" id="cd05120">
    <property type="entry name" value="APH_ChoK_like"/>
    <property type="match status" value="1"/>
</dbReference>
<evidence type="ECO:0000313" key="2">
    <source>
        <dbReference type="EMBL" id="KGO65537.1"/>
    </source>
</evidence>
<dbReference type="EMBL" id="JQGA01001490">
    <property type="protein sequence ID" value="KGO65537.1"/>
    <property type="molecule type" value="Genomic_DNA"/>
</dbReference>
<dbReference type="Gene3D" id="3.30.200.20">
    <property type="entry name" value="Phosphorylase Kinase, domain 1"/>
    <property type="match status" value="1"/>
</dbReference>
<evidence type="ECO:0000259" key="1">
    <source>
        <dbReference type="Pfam" id="PF01636"/>
    </source>
</evidence>
<dbReference type="PANTHER" id="PTHR36091">
    <property type="entry name" value="ALTERED INHERITANCE OF MITOCHONDRIA PROTEIN 9, MITOCHONDRIAL"/>
    <property type="match status" value="1"/>
</dbReference>
<dbReference type="GO" id="GO:0005739">
    <property type="term" value="C:mitochondrion"/>
    <property type="evidence" value="ECO:0007669"/>
    <property type="project" value="TreeGrafter"/>
</dbReference>
<evidence type="ECO:0000313" key="3">
    <source>
        <dbReference type="Proteomes" id="UP000030104"/>
    </source>
</evidence>
<dbReference type="PhylomeDB" id="A0A0A2KCI3"/>
<dbReference type="GO" id="GO:0016740">
    <property type="term" value="F:transferase activity"/>
    <property type="evidence" value="ECO:0007669"/>
    <property type="project" value="UniProtKB-KW"/>
</dbReference>
<accession>A0A0A2KCI3</accession>
<keyword evidence="3" id="KW-1185">Reference proteome</keyword>
<organism evidence="2 3">
    <name type="scientific">Penicillium italicum</name>
    <name type="common">Blue mold</name>
    <dbReference type="NCBI Taxonomy" id="40296"/>
    <lineage>
        <taxon>Eukaryota</taxon>
        <taxon>Fungi</taxon>
        <taxon>Dikarya</taxon>
        <taxon>Ascomycota</taxon>
        <taxon>Pezizomycotina</taxon>
        <taxon>Eurotiomycetes</taxon>
        <taxon>Eurotiomycetidae</taxon>
        <taxon>Eurotiales</taxon>
        <taxon>Aspergillaceae</taxon>
        <taxon>Penicillium</taxon>
    </lineage>
</organism>
<comment type="caution">
    <text evidence="2">The sequence shown here is derived from an EMBL/GenBank/DDBJ whole genome shotgun (WGS) entry which is preliminary data.</text>
</comment>
<reference evidence="2 3" key="1">
    <citation type="journal article" date="2015" name="Mol. Plant Microbe Interact.">
        <title>Genome, transcriptome, and functional analyses of Penicillium expansum provide new insights into secondary metabolism and pathogenicity.</title>
        <authorList>
            <person name="Ballester A.R."/>
            <person name="Marcet-Houben M."/>
            <person name="Levin E."/>
            <person name="Sela N."/>
            <person name="Selma-Lazaro C."/>
            <person name="Carmona L."/>
            <person name="Wisniewski M."/>
            <person name="Droby S."/>
            <person name="Gonzalez-Candelas L."/>
            <person name="Gabaldon T."/>
        </authorList>
    </citation>
    <scope>NUCLEOTIDE SEQUENCE [LARGE SCALE GENOMIC DNA]</scope>
    <source>
        <strain evidence="2 3">PHI-1</strain>
    </source>
</reference>
<gene>
    <name evidence="2" type="ORF">PITC_018550</name>
</gene>
<dbReference type="OrthoDB" id="10003767at2759"/>
<dbReference type="InterPro" id="IPR011009">
    <property type="entry name" value="Kinase-like_dom_sf"/>
</dbReference>
<keyword evidence="2" id="KW-0808">Transferase</keyword>
<proteinExistence type="predicted"/>
<dbReference type="Gene3D" id="3.90.1200.10">
    <property type="match status" value="1"/>
</dbReference>
<dbReference type="HOGENOM" id="CLU_377266_0_0_1"/>
<dbReference type="AlphaFoldDB" id="A0A0A2KCI3"/>
<protein>
    <submittedName>
        <fullName evidence="2">Aminoglycoside phosphotransferase</fullName>
    </submittedName>
</protein>
<dbReference type="Proteomes" id="UP000030104">
    <property type="component" value="Unassembled WGS sequence"/>
</dbReference>
<feature type="domain" description="Aminoglycoside phosphotransferase" evidence="1">
    <location>
        <begin position="61"/>
        <end position="327"/>
    </location>
</feature>
<dbReference type="PANTHER" id="PTHR36091:SF2">
    <property type="entry name" value="AMINOGLYCOSIDE PHOSPHOTRANSFERASE DOMAIN-CONTAINING PROTEIN"/>
    <property type="match status" value="1"/>
</dbReference>
<dbReference type="InterPro" id="IPR051035">
    <property type="entry name" value="Mito_inheritance_9"/>
</dbReference>